<keyword evidence="3" id="KW-1185">Reference proteome</keyword>
<gene>
    <name evidence="2" type="ORF">GYMLUDRAFT_78403</name>
</gene>
<evidence type="ECO:0000313" key="2">
    <source>
        <dbReference type="EMBL" id="KIK50848.1"/>
    </source>
</evidence>
<dbReference type="AlphaFoldDB" id="A0A0D0C7S5"/>
<dbReference type="HOGENOM" id="CLU_2373000_0_0_1"/>
<accession>A0A0D0C7S5</accession>
<reference evidence="2 3" key="1">
    <citation type="submission" date="2014-04" db="EMBL/GenBank/DDBJ databases">
        <title>Evolutionary Origins and Diversification of the Mycorrhizal Mutualists.</title>
        <authorList>
            <consortium name="DOE Joint Genome Institute"/>
            <consortium name="Mycorrhizal Genomics Consortium"/>
            <person name="Kohler A."/>
            <person name="Kuo A."/>
            <person name="Nagy L.G."/>
            <person name="Floudas D."/>
            <person name="Copeland A."/>
            <person name="Barry K.W."/>
            <person name="Cichocki N."/>
            <person name="Veneault-Fourrey C."/>
            <person name="LaButti K."/>
            <person name="Lindquist E.A."/>
            <person name="Lipzen A."/>
            <person name="Lundell T."/>
            <person name="Morin E."/>
            <person name="Murat C."/>
            <person name="Riley R."/>
            <person name="Ohm R."/>
            <person name="Sun H."/>
            <person name="Tunlid A."/>
            <person name="Henrissat B."/>
            <person name="Grigoriev I.V."/>
            <person name="Hibbett D.S."/>
            <person name="Martin F."/>
        </authorList>
    </citation>
    <scope>NUCLEOTIDE SEQUENCE [LARGE SCALE GENOMIC DNA]</scope>
    <source>
        <strain evidence="2 3">FD-317 M1</strain>
    </source>
</reference>
<sequence>MPRFADLDDADIDVKSLLSDLEGRRVSRSDGSSYHQYQHRGRDPGHDRGSHCPPKAESTLGSSFSSRWEQEQINIGFQSTISRGTSIRILKSRSG</sequence>
<organism evidence="2 3">
    <name type="scientific">Collybiopsis luxurians FD-317 M1</name>
    <dbReference type="NCBI Taxonomy" id="944289"/>
    <lineage>
        <taxon>Eukaryota</taxon>
        <taxon>Fungi</taxon>
        <taxon>Dikarya</taxon>
        <taxon>Basidiomycota</taxon>
        <taxon>Agaricomycotina</taxon>
        <taxon>Agaricomycetes</taxon>
        <taxon>Agaricomycetidae</taxon>
        <taxon>Agaricales</taxon>
        <taxon>Marasmiineae</taxon>
        <taxon>Omphalotaceae</taxon>
        <taxon>Collybiopsis</taxon>
        <taxon>Collybiopsis luxurians</taxon>
    </lineage>
</organism>
<protein>
    <submittedName>
        <fullName evidence="2">Uncharacterized protein</fullName>
    </submittedName>
</protein>
<evidence type="ECO:0000313" key="3">
    <source>
        <dbReference type="Proteomes" id="UP000053593"/>
    </source>
</evidence>
<dbReference type="EMBL" id="KN834882">
    <property type="protein sequence ID" value="KIK50848.1"/>
    <property type="molecule type" value="Genomic_DNA"/>
</dbReference>
<proteinExistence type="predicted"/>
<feature type="compositionally biased region" description="Basic and acidic residues" evidence="1">
    <location>
        <begin position="40"/>
        <end position="50"/>
    </location>
</feature>
<dbReference type="Proteomes" id="UP000053593">
    <property type="component" value="Unassembled WGS sequence"/>
</dbReference>
<evidence type="ECO:0000256" key="1">
    <source>
        <dbReference type="SAM" id="MobiDB-lite"/>
    </source>
</evidence>
<name>A0A0D0C7S5_9AGAR</name>
<feature type="region of interest" description="Disordered" evidence="1">
    <location>
        <begin position="25"/>
        <end position="65"/>
    </location>
</feature>